<dbReference type="InterPro" id="IPR006680">
    <property type="entry name" value="Amidohydro-rel"/>
</dbReference>
<dbReference type="CDD" id="cd01299">
    <property type="entry name" value="Met_dep_hydrolase_A"/>
    <property type="match status" value="1"/>
</dbReference>
<accession>A0ABW4ITS0</accession>
<dbReference type="Pfam" id="PF22039">
    <property type="entry name" value="HUTI_composite_bact"/>
    <property type="match status" value="1"/>
</dbReference>
<dbReference type="InterPro" id="IPR032466">
    <property type="entry name" value="Metal_Hydrolase"/>
</dbReference>
<dbReference type="Proteomes" id="UP001597261">
    <property type="component" value="Unassembled WGS sequence"/>
</dbReference>
<dbReference type="InterPro" id="IPR057744">
    <property type="entry name" value="OTAase-like"/>
</dbReference>
<dbReference type="InterPro" id="IPR011059">
    <property type="entry name" value="Metal-dep_hydrolase_composite"/>
</dbReference>
<comment type="caution">
    <text evidence="6">The sequence shown here is derived from an EMBL/GenBank/DDBJ whole genome shotgun (WGS) entry which is preliminary data.</text>
</comment>
<evidence type="ECO:0000256" key="2">
    <source>
        <dbReference type="ARBA" id="ARBA00022801"/>
    </source>
</evidence>
<protein>
    <submittedName>
        <fullName evidence="6">Amidohydrolase family protein</fullName>
    </submittedName>
</protein>
<dbReference type="Gene3D" id="2.30.40.10">
    <property type="entry name" value="Urease, subunit C, domain 1"/>
    <property type="match status" value="1"/>
</dbReference>
<keyword evidence="3" id="KW-0862">Zinc</keyword>
<dbReference type="PANTHER" id="PTHR43135:SF3">
    <property type="entry name" value="ALPHA-D-RIBOSE 1-METHYLPHOSPHONATE 5-TRIPHOSPHATE DIPHOSPHATASE"/>
    <property type="match status" value="1"/>
</dbReference>
<reference evidence="7" key="1">
    <citation type="journal article" date="2019" name="Int. J. Syst. Evol. Microbiol.">
        <title>The Global Catalogue of Microorganisms (GCM) 10K type strain sequencing project: providing services to taxonomists for standard genome sequencing and annotation.</title>
        <authorList>
            <consortium name="The Broad Institute Genomics Platform"/>
            <consortium name="The Broad Institute Genome Sequencing Center for Infectious Disease"/>
            <person name="Wu L."/>
            <person name="Ma J."/>
        </authorList>
    </citation>
    <scope>NUCLEOTIDE SEQUENCE [LARGE SCALE GENOMIC DNA]</scope>
    <source>
        <strain evidence="7">CGMCC 1.12470</strain>
    </source>
</reference>
<evidence type="ECO:0000259" key="5">
    <source>
        <dbReference type="Pfam" id="PF22039"/>
    </source>
</evidence>
<evidence type="ECO:0000256" key="3">
    <source>
        <dbReference type="ARBA" id="ARBA00022833"/>
    </source>
</evidence>
<dbReference type="InterPro" id="IPR051781">
    <property type="entry name" value="Metallo-dep_Hydrolase"/>
</dbReference>
<dbReference type="PANTHER" id="PTHR43135">
    <property type="entry name" value="ALPHA-D-RIBOSE 1-METHYLPHOSPHONATE 5-TRIPHOSPHATE DIPHOSPHATASE"/>
    <property type="match status" value="1"/>
</dbReference>
<keyword evidence="7" id="KW-1185">Reference proteome</keyword>
<organism evidence="6 7">
    <name type="scientific">Streptomyces caeni</name>
    <dbReference type="NCBI Taxonomy" id="2307231"/>
    <lineage>
        <taxon>Bacteria</taxon>
        <taxon>Bacillati</taxon>
        <taxon>Actinomycetota</taxon>
        <taxon>Actinomycetes</taxon>
        <taxon>Kitasatosporales</taxon>
        <taxon>Streptomycetaceae</taxon>
        <taxon>Streptomyces</taxon>
    </lineage>
</organism>
<dbReference type="SUPFAM" id="SSF51556">
    <property type="entry name" value="Metallo-dependent hydrolases"/>
    <property type="match status" value="1"/>
</dbReference>
<dbReference type="Pfam" id="PF01979">
    <property type="entry name" value="Amidohydro_1"/>
    <property type="match status" value="1"/>
</dbReference>
<keyword evidence="1" id="KW-0479">Metal-binding</keyword>
<evidence type="ECO:0000259" key="4">
    <source>
        <dbReference type="Pfam" id="PF01979"/>
    </source>
</evidence>
<dbReference type="EMBL" id="JBHUDX010000050">
    <property type="protein sequence ID" value="MFD1660172.1"/>
    <property type="molecule type" value="Genomic_DNA"/>
</dbReference>
<dbReference type="RefSeq" id="WP_381084009.1">
    <property type="nucleotide sequence ID" value="NZ_JBHUDX010000050.1"/>
</dbReference>
<evidence type="ECO:0000313" key="6">
    <source>
        <dbReference type="EMBL" id="MFD1660172.1"/>
    </source>
</evidence>
<dbReference type="Gene3D" id="3.20.20.140">
    <property type="entry name" value="Metal-dependent hydrolases"/>
    <property type="match status" value="1"/>
</dbReference>
<evidence type="ECO:0000313" key="7">
    <source>
        <dbReference type="Proteomes" id="UP001597261"/>
    </source>
</evidence>
<sequence>MLITAGRVLVGSGTYLNDGAVLVEGDSITAVGPRAEITEQAPSDVMHLEFPGATVVPGLVDAHVHLAFDGGADPVAALRESDDETLLQDVRRRAEQLLNSGVTTARDLGDRNGVVLRLAEEIASGSTPGPRIVSAGTPATSPGGHCHFLGGEVSGVAQARDLVRRNITAGAGVIKAMVSGGGLTKDGPKSWQSQFTHEELAALVDEAHQAGVPVAVHAHGTDGISAAVEAGVDTIEHCTWMTSDGFDLRQDVLKRIIDQGIAVCPAVSPHWQMLPRFFGEERAAAMFDLVRQMAEAGAKLIAGTDAGVQRAGFDGLVPALSFYAYLGLPNSKILDMATTDAADALGLGKKTGRITPGFRADLLVIDGDPLEDLDALKAVRAVVTGGRRYEPGRTTAQE</sequence>
<feature type="domain" description="Amidohydrolase-related" evidence="4">
    <location>
        <begin position="54"/>
        <end position="387"/>
    </location>
</feature>
<gene>
    <name evidence="6" type="ORF">ACFSL4_18700</name>
</gene>
<feature type="domain" description="Aminodeoxyfutalosine deaminase/Imidazolonepropionase-like composite" evidence="5">
    <location>
        <begin position="19"/>
        <end position="42"/>
    </location>
</feature>
<name>A0ABW4ITS0_9ACTN</name>
<proteinExistence type="predicted"/>
<dbReference type="SUPFAM" id="SSF51338">
    <property type="entry name" value="Composite domain of metallo-dependent hydrolases"/>
    <property type="match status" value="2"/>
</dbReference>
<dbReference type="InterPro" id="IPR054418">
    <property type="entry name" value="MQNX/HUTI_composite_N"/>
</dbReference>
<evidence type="ECO:0000256" key="1">
    <source>
        <dbReference type="ARBA" id="ARBA00022723"/>
    </source>
</evidence>
<keyword evidence="2" id="KW-0378">Hydrolase</keyword>